<name>A0A520KM93_9CREN</name>
<evidence type="ECO:0000256" key="1">
    <source>
        <dbReference type="ARBA" id="ARBA00022630"/>
    </source>
</evidence>
<protein>
    <submittedName>
        <fullName evidence="4">FAD-binding protein</fullName>
    </submittedName>
</protein>
<dbReference type="Gene3D" id="3.50.50.60">
    <property type="entry name" value="FAD/NAD(P)-binding domain"/>
    <property type="match status" value="1"/>
</dbReference>
<dbReference type="Proteomes" id="UP000316217">
    <property type="component" value="Unassembled WGS sequence"/>
</dbReference>
<accession>A0A520KM93</accession>
<organism evidence="4 5">
    <name type="scientific">Candidatus Methanodesulfokora washburnensis</name>
    <dbReference type="NCBI Taxonomy" id="2478471"/>
    <lineage>
        <taxon>Archaea</taxon>
        <taxon>Thermoproteota</taxon>
        <taxon>Candidatus Korarchaeia</taxon>
        <taxon>Candidatus Korarchaeia incertae sedis</taxon>
        <taxon>Candidatus Methanodesulfokora</taxon>
    </lineage>
</organism>
<keyword evidence="2" id="KW-0560">Oxidoreductase</keyword>
<dbReference type="AlphaFoldDB" id="A0A520KM93"/>
<reference evidence="4 5" key="1">
    <citation type="journal article" date="2019" name="Nat. Microbiol.">
        <title>Wide diversity of methane and short-chain alkane metabolisms in uncultured archaea.</title>
        <authorList>
            <person name="Borrel G."/>
            <person name="Adam P.S."/>
            <person name="McKay L.J."/>
            <person name="Chen L.X."/>
            <person name="Sierra-Garcia I.N."/>
            <person name="Sieber C.M."/>
            <person name="Letourneur Q."/>
            <person name="Ghozlane A."/>
            <person name="Andersen G.L."/>
            <person name="Li W.J."/>
            <person name="Hallam S.J."/>
            <person name="Muyzer G."/>
            <person name="de Oliveira V.M."/>
            <person name="Inskeep W.P."/>
            <person name="Banfield J.F."/>
            <person name="Gribaldo S."/>
        </authorList>
    </citation>
    <scope>NUCLEOTIDE SEQUENCE [LARGE SCALE GENOMIC DNA]</scope>
    <source>
        <strain evidence="4">NM4</strain>
    </source>
</reference>
<evidence type="ECO:0000256" key="2">
    <source>
        <dbReference type="ARBA" id="ARBA00023002"/>
    </source>
</evidence>
<evidence type="ECO:0000313" key="4">
    <source>
        <dbReference type="EMBL" id="RZN62297.1"/>
    </source>
</evidence>
<dbReference type="EMBL" id="RXII01000049">
    <property type="protein sequence ID" value="RZN62297.1"/>
    <property type="molecule type" value="Genomic_DNA"/>
</dbReference>
<sequence length="55" mass="5591">MEVLRTDVLIIGSGLAGLRAAIEAASRGVEVSILTKVHAMRSHSVAYAGGTAAVL</sequence>
<dbReference type="GO" id="GO:0016491">
    <property type="term" value="F:oxidoreductase activity"/>
    <property type="evidence" value="ECO:0007669"/>
    <property type="project" value="UniProtKB-KW"/>
</dbReference>
<dbReference type="InterPro" id="IPR036188">
    <property type="entry name" value="FAD/NAD-bd_sf"/>
</dbReference>
<dbReference type="InterPro" id="IPR003953">
    <property type="entry name" value="FAD-dep_OxRdtase_2_FAD-bd"/>
</dbReference>
<keyword evidence="1" id="KW-0285">Flavoprotein</keyword>
<evidence type="ECO:0000313" key="5">
    <source>
        <dbReference type="Proteomes" id="UP000316217"/>
    </source>
</evidence>
<feature type="domain" description="FAD-dependent oxidoreductase 2 FAD-binding" evidence="3">
    <location>
        <begin position="7"/>
        <end position="54"/>
    </location>
</feature>
<feature type="non-terminal residue" evidence="4">
    <location>
        <position position="55"/>
    </location>
</feature>
<comment type="caution">
    <text evidence="4">The sequence shown here is derived from an EMBL/GenBank/DDBJ whole genome shotgun (WGS) entry which is preliminary data.</text>
</comment>
<evidence type="ECO:0000259" key="3">
    <source>
        <dbReference type="Pfam" id="PF00890"/>
    </source>
</evidence>
<proteinExistence type="predicted"/>
<dbReference type="Pfam" id="PF00890">
    <property type="entry name" value="FAD_binding_2"/>
    <property type="match status" value="1"/>
</dbReference>
<dbReference type="SUPFAM" id="SSF51905">
    <property type="entry name" value="FAD/NAD(P)-binding domain"/>
    <property type="match status" value="1"/>
</dbReference>
<dbReference type="InterPro" id="IPR030664">
    <property type="entry name" value="SdhA/FrdA/AprA"/>
</dbReference>
<dbReference type="PANTHER" id="PTHR11632">
    <property type="entry name" value="SUCCINATE DEHYDROGENASE 2 FLAVOPROTEIN SUBUNIT"/>
    <property type="match status" value="1"/>
</dbReference>
<dbReference type="PANTHER" id="PTHR11632:SF51">
    <property type="entry name" value="SUCCINATE DEHYDROGENASE [UBIQUINONE] FLAVOPROTEIN SUBUNIT, MITOCHONDRIAL"/>
    <property type="match status" value="1"/>
</dbReference>
<gene>
    <name evidence="4" type="ORF">EF810_03170</name>
</gene>